<protein>
    <submittedName>
        <fullName evidence="10">C40 family peptidase</fullName>
    </submittedName>
</protein>
<dbReference type="Gene3D" id="3.90.1720.10">
    <property type="entry name" value="endopeptidase domain like (from Nostoc punctiforme)"/>
    <property type="match status" value="1"/>
</dbReference>
<proteinExistence type="inferred from homology"/>
<feature type="coiled-coil region" evidence="6">
    <location>
        <begin position="41"/>
        <end position="103"/>
    </location>
</feature>
<dbReference type="InterPro" id="IPR000064">
    <property type="entry name" value="NLP_P60_dom"/>
</dbReference>
<evidence type="ECO:0000256" key="6">
    <source>
        <dbReference type="SAM" id="Coils"/>
    </source>
</evidence>
<evidence type="ECO:0000313" key="10">
    <source>
        <dbReference type="EMBL" id="HIZ70967.1"/>
    </source>
</evidence>
<keyword evidence="6" id="KW-0175">Coiled coil</keyword>
<gene>
    <name evidence="10" type="ORF">H9808_04300</name>
</gene>
<comment type="caution">
    <text evidence="10">The sequence shown here is derived from an EMBL/GenBank/DDBJ whole genome shotgun (WGS) entry which is preliminary data.</text>
</comment>
<dbReference type="EMBL" id="DXAZ01000058">
    <property type="protein sequence ID" value="HIZ70967.1"/>
    <property type="molecule type" value="Genomic_DNA"/>
</dbReference>
<dbReference type="PANTHER" id="PTHR47053:SF1">
    <property type="entry name" value="MUREIN DD-ENDOPEPTIDASE MEPH-RELATED"/>
    <property type="match status" value="1"/>
</dbReference>
<name>A0A9D2G1Y9_9LACT</name>
<feature type="region of interest" description="Disordered" evidence="7">
    <location>
        <begin position="214"/>
        <end position="282"/>
    </location>
</feature>
<sequence length="396" mass="42015">MIKKKLLSLAMAGTIGLTTLASPTLLAKAAPSTVSEFDSLISDLTSEQNEASNKLAKLQKEIKENEAEAEKLIAEMEETKELLQNLQNEIEDLNLVIELREEHLEEQARALQIMGESGNIVNFVVNADSLNDVVGRIDVVSTLLSSNKQTLAQQEEDKAQVEEKKNETIKKQEEQNKIAGKLEANKNALAERQAEQESLLASIASEKAEAKEERNTLVAQAEAAEQRRQELESARTVAASSSSDEVTTSSSSASSTASADSSSSKAKAETSAEPKAPAANSGSVVSIAHSLTGTPYSYSGTTPAAFDCSGFTSYVFKQAGRSLPRTAAGQYSATTRISQSQAKPGDLIFFSQGGGIDHVGIYLGGGSFIGSQTSTGVAVSTINSGYWSNYVAGFGR</sequence>
<dbReference type="InterPro" id="IPR057309">
    <property type="entry name" value="PcsB_CC"/>
</dbReference>
<dbReference type="SUPFAM" id="SSF54001">
    <property type="entry name" value="Cysteine proteinases"/>
    <property type="match status" value="1"/>
</dbReference>
<reference evidence="10" key="2">
    <citation type="submission" date="2021-04" db="EMBL/GenBank/DDBJ databases">
        <authorList>
            <person name="Gilroy R."/>
        </authorList>
    </citation>
    <scope>NUCLEOTIDE SEQUENCE</scope>
    <source>
        <strain evidence="10">CHK169-4300</strain>
    </source>
</reference>
<feature type="compositionally biased region" description="Low complexity" evidence="7">
    <location>
        <begin position="234"/>
        <end position="265"/>
    </location>
</feature>
<dbReference type="GO" id="GO:0006508">
    <property type="term" value="P:proteolysis"/>
    <property type="evidence" value="ECO:0007669"/>
    <property type="project" value="UniProtKB-KW"/>
</dbReference>
<evidence type="ECO:0000256" key="4">
    <source>
        <dbReference type="ARBA" id="ARBA00022801"/>
    </source>
</evidence>
<dbReference type="Pfam" id="PF24568">
    <property type="entry name" value="CC_PcsB"/>
    <property type="match status" value="1"/>
</dbReference>
<evidence type="ECO:0000256" key="3">
    <source>
        <dbReference type="ARBA" id="ARBA00022729"/>
    </source>
</evidence>
<organism evidence="10 11">
    <name type="scientific">Candidatus Atopostipes pullistercoris</name>
    <dbReference type="NCBI Taxonomy" id="2838467"/>
    <lineage>
        <taxon>Bacteria</taxon>
        <taxon>Bacillati</taxon>
        <taxon>Bacillota</taxon>
        <taxon>Bacilli</taxon>
        <taxon>Lactobacillales</taxon>
        <taxon>Carnobacteriaceae</taxon>
        <taxon>Atopostipes</taxon>
    </lineage>
</organism>
<feature type="compositionally biased region" description="Basic and acidic residues" evidence="7">
    <location>
        <begin position="224"/>
        <end position="233"/>
    </location>
</feature>
<accession>A0A9D2G1Y9</accession>
<comment type="similarity">
    <text evidence="1">Belongs to the peptidase C40 family.</text>
</comment>
<dbReference type="GO" id="GO:0008234">
    <property type="term" value="F:cysteine-type peptidase activity"/>
    <property type="evidence" value="ECO:0007669"/>
    <property type="project" value="UniProtKB-KW"/>
</dbReference>
<evidence type="ECO:0000256" key="2">
    <source>
        <dbReference type="ARBA" id="ARBA00022670"/>
    </source>
</evidence>
<dbReference type="InterPro" id="IPR038765">
    <property type="entry name" value="Papain-like_cys_pep_sf"/>
</dbReference>
<dbReference type="InterPro" id="IPR051202">
    <property type="entry name" value="Peptidase_C40"/>
</dbReference>
<keyword evidence="5" id="KW-0788">Thiol protease</keyword>
<feature type="chain" id="PRO_5039589724" evidence="8">
    <location>
        <begin position="22"/>
        <end position="396"/>
    </location>
</feature>
<feature type="signal peptide" evidence="8">
    <location>
        <begin position="1"/>
        <end position="21"/>
    </location>
</feature>
<evidence type="ECO:0000256" key="7">
    <source>
        <dbReference type="SAM" id="MobiDB-lite"/>
    </source>
</evidence>
<keyword evidence="4" id="KW-0378">Hydrolase</keyword>
<dbReference type="Gene3D" id="6.10.250.3150">
    <property type="match status" value="1"/>
</dbReference>
<feature type="domain" description="NlpC/P60" evidence="9">
    <location>
        <begin position="278"/>
        <end position="396"/>
    </location>
</feature>
<dbReference type="Pfam" id="PF00877">
    <property type="entry name" value="NLPC_P60"/>
    <property type="match status" value="1"/>
</dbReference>
<keyword evidence="2" id="KW-0645">Protease</keyword>
<dbReference type="PANTHER" id="PTHR47053">
    <property type="entry name" value="MUREIN DD-ENDOPEPTIDASE MEPH-RELATED"/>
    <property type="match status" value="1"/>
</dbReference>
<evidence type="ECO:0000313" key="11">
    <source>
        <dbReference type="Proteomes" id="UP000824106"/>
    </source>
</evidence>
<keyword evidence="3 8" id="KW-0732">Signal</keyword>
<evidence type="ECO:0000259" key="9">
    <source>
        <dbReference type="PROSITE" id="PS51935"/>
    </source>
</evidence>
<evidence type="ECO:0000256" key="1">
    <source>
        <dbReference type="ARBA" id="ARBA00007074"/>
    </source>
</evidence>
<dbReference type="AlphaFoldDB" id="A0A9D2G1Y9"/>
<reference evidence="10" key="1">
    <citation type="journal article" date="2021" name="PeerJ">
        <title>Extensive microbial diversity within the chicken gut microbiome revealed by metagenomics and culture.</title>
        <authorList>
            <person name="Gilroy R."/>
            <person name="Ravi A."/>
            <person name="Getino M."/>
            <person name="Pursley I."/>
            <person name="Horton D.L."/>
            <person name="Alikhan N.F."/>
            <person name="Baker D."/>
            <person name="Gharbi K."/>
            <person name="Hall N."/>
            <person name="Watson M."/>
            <person name="Adriaenssens E.M."/>
            <person name="Foster-Nyarko E."/>
            <person name="Jarju S."/>
            <person name="Secka A."/>
            <person name="Antonio M."/>
            <person name="Oren A."/>
            <person name="Chaudhuri R.R."/>
            <person name="La Ragione R."/>
            <person name="Hildebrand F."/>
            <person name="Pallen M.J."/>
        </authorList>
    </citation>
    <scope>NUCLEOTIDE SEQUENCE</scope>
    <source>
        <strain evidence="10">CHK169-4300</strain>
    </source>
</reference>
<evidence type="ECO:0000256" key="8">
    <source>
        <dbReference type="SAM" id="SignalP"/>
    </source>
</evidence>
<dbReference type="Proteomes" id="UP000824106">
    <property type="component" value="Unassembled WGS sequence"/>
</dbReference>
<evidence type="ECO:0000256" key="5">
    <source>
        <dbReference type="ARBA" id="ARBA00022807"/>
    </source>
</evidence>
<dbReference type="PROSITE" id="PS51935">
    <property type="entry name" value="NLPC_P60"/>
    <property type="match status" value="1"/>
</dbReference>